<proteinExistence type="predicted"/>
<keyword evidence="2" id="KW-1185">Reference proteome</keyword>
<protein>
    <submittedName>
        <fullName evidence="1">Uncharacterized protein</fullName>
    </submittedName>
</protein>
<organism evidence="1 2">
    <name type="scientific">Flavilitoribacter nigricans (strain ATCC 23147 / DSM 23189 / NBRC 102662 / NCIMB 1420 / SS-2)</name>
    <name type="common">Lewinella nigricans</name>
    <dbReference type="NCBI Taxonomy" id="1122177"/>
    <lineage>
        <taxon>Bacteria</taxon>
        <taxon>Pseudomonadati</taxon>
        <taxon>Bacteroidota</taxon>
        <taxon>Saprospiria</taxon>
        <taxon>Saprospirales</taxon>
        <taxon>Lewinellaceae</taxon>
        <taxon>Flavilitoribacter</taxon>
    </lineage>
</organism>
<sequence length="327" mass="37650">MKGLHYLILPVMFLWLIPPGVGQPFAQYKKLMPLEQPENYPKDSILLKYKAVDSTRAIIAFLINRTADTLLVPLWSDGAAAHLEIEFVADNQETETWVVLNPPQLSSCYIHTKYAVNLPPDHYLWLNEQLPSSGPYLTQLRFQVRVNDSLQVLSPLIPARIDKRYLYPQQAEFLRFFDSRQLEVEDRETGIMLAGSKAKTEAYLFEDCESALRTITGALEKYPDADQLHLIHGMIYLVSMGQNDGLSLPEKQLLIGQAYRCWESISGADETVLESIRKFKKVYDPHLLKKSTWDPEQLDCRERDGRLECFLDYPVPAYLEVYFAEEN</sequence>
<dbReference type="AlphaFoldDB" id="A0A2D0N542"/>
<dbReference type="Proteomes" id="UP000223913">
    <property type="component" value="Unassembled WGS sequence"/>
</dbReference>
<evidence type="ECO:0000313" key="1">
    <source>
        <dbReference type="EMBL" id="PHN03557.1"/>
    </source>
</evidence>
<dbReference type="EMBL" id="PDUD01000031">
    <property type="protein sequence ID" value="PHN03557.1"/>
    <property type="molecule type" value="Genomic_DNA"/>
</dbReference>
<reference evidence="1 2" key="1">
    <citation type="submission" date="2017-10" db="EMBL/GenBank/DDBJ databases">
        <title>The draft genome sequence of Lewinella nigricans NBRC 102662.</title>
        <authorList>
            <person name="Wang K."/>
        </authorList>
    </citation>
    <scope>NUCLEOTIDE SEQUENCE [LARGE SCALE GENOMIC DNA]</scope>
    <source>
        <strain evidence="1 2">NBRC 102662</strain>
    </source>
</reference>
<name>A0A2D0N542_FLAN2</name>
<gene>
    <name evidence="1" type="ORF">CRP01_26525</name>
</gene>
<comment type="caution">
    <text evidence="1">The sequence shown here is derived from an EMBL/GenBank/DDBJ whole genome shotgun (WGS) entry which is preliminary data.</text>
</comment>
<accession>A0A2D0N542</accession>
<evidence type="ECO:0000313" key="2">
    <source>
        <dbReference type="Proteomes" id="UP000223913"/>
    </source>
</evidence>